<name>A0AAE1A3T1_9GAST</name>
<gene>
    <name evidence="2" type="ORF">RRG08_045192</name>
</gene>
<evidence type="ECO:0000313" key="3">
    <source>
        <dbReference type="Proteomes" id="UP001283361"/>
    </source>
</evidence>
<proteinExistence type="predicted"/>
<keyword evidence="3" id="KW-1185">Reference proteome</keyword>
<organism evidence="2 3">
    <name type="scientific">Elysia crispata</name>
    <name type="common">lettuce slug</name>
    <dbReference type="NCBI Taxonomy" id="231223"/>
    <lineage>
        <taxon>Eukaryota</taxon>
        <taxon>Metazoa</taxon>
        <taxon>Spiralia</taxon>
        <taxon>Lophotrochozoa</taxon>
        <taxon>Mollusca</taxon>
        <taxon>Gastropoda</taxon>
        <taxon>Heterobranchia</taxon>
        <taxon>Euthyneura</taxon>
        <taxon>Panpulmonata</taxon>
        <taxon>Sacoglossa</taxon>
        <taxon>Placobranchoidea</taxon>
        <taxon>Plakobranchidae</taxon>
        <taxon>Elysia</taxon>
    </lineage>
</organism>
<comment type="caution">
    <text evidence="2">The sequence shown here is derived from an EMBL/GenBank/DDBJ whole genome shotgun (WGS) entry which is preliminary data.</text>
</comment>
<dbReference type="Proteomes" id="UP001283361">
    <property type="component" value="Unassembled WGS sequence"/>
</dbReference>
<sequence length="81" mass="9667">MCRSWGDREDNFTYRTGYFILTDDRRNFTDKIVGDCFIDLHCYLKVFHVYREELKTENSSSKGTADLRGHGHQLEIRPYMP</sequence>
<dbReference type="EMBL" id="JAWDGP010002794">
    <property type="protein sequence ID" value="KAK3779951.1"/>
    <property type="molecule type" value="Genomic_DNA"/>
</dbReference>
<evidence type="ECO:0000313" key="2">
    <source>
        <dbReference type="EMBL" id="KAK3779951.1"/>
    </source>
</evidence>
<accession>A0AAE1A3T1</accession>
<evidence type="ECO:0000256" key="1">
    <source>
        <dbReference type="SAM" id="MobiDB-lite"/>
    </source>
</evidence>
<protein>
    <submittedName>
        <fullName evidence="2">Uncharacterized protein</fullName>
    </submittedName>
</protein>
<feature type="region of interest" description="Disordered" evidence="1">
    <location>
        <begin position="59"/>
        <end position="81"/>
    </location>
</feature>
<feature type="compositionally biased region" description="Basic and acidic residues" evidence="1">
    <location>
        <begin position="65"/>
        <end position="75"/>
    </location>
</feature>
<dbReference type="AlphaFoldDB" id="A0AAE1A3T1"/>
<reference evidence="2" key="1">
    <citation type="journal article" date="2023" name="G3 (Bethesda)">
        <title>A reference genome for the long-term kleptoplast-retaining sea slug Elysia crispata morphotype clarki.</title>
        <authorList>
            <person name="Eastman K.E."/>
            <person name="Pendleton A.L."/>
            <person name="Shaikh M.A."/>
            <person name="Suttiyut T."/>
            <person name="Ogas R."/>
            <person name="Tomko P."/>
            <person name="Gavelis G."/>
            <person name="Widhalm J.R."/>
            <person name="Wisecaver J.H."/>
        </authorList>
    </citation>
    <scope>NUCLEOTIDE SEQUENCE</scope>
    <source>
        <strain evidence="2">ECLA1</strain>
    </source>
</reference>